<dbReference type="PANTHER" id="PTHR47723:SF19">
    <property type="entry name" value="POLYNUCLEOTIDYL TRANSFERASE, RIBONUCLEASE H-LIKE SUPERFAMILY PROTEIN"/>
    <property type="match status" value="1"/>
</dbReference>
<sequence>MTCCSCDENRSDVRHIFDVFNVSCPEKYLDLPAIVGCYKGGAFSNLTNKFRCRIKNWCVRALSQGDDLILYAKATIPQANLINSILEVFDMFSGHKIRAKLSGWSSRSLSFAGRVTSANSVLNAMPCQPITCRPVASPNAYAMKLINYSEISSGAPVPRTVVFRLFNGALFVNHGLMVVLACATLGIRISLSSQSFVIALTHCSHLWRALGNVWPSFYEFLAWSVNDVVDDLLVCDVLTQPGLWSLPLLEQILSSQAIPYVMSIHYPTPSMGPKSCYWEPGKHGSELPWNIIFSSLAWHIWKQVNSKIFSGQSQPNYALLMQSKVWVSYCYSTLQDLRLPRAQVYVGGLIRNNLGDWLLGFNKYIGATQALHAELWGILKGLRLSRNNGFECVQCQTDCSEALNLVTSSTAHLSPIALVRAIAKLVSKS</sequence>
<comment type="caution">
    <text evidence="2">The sequence shown here is derived from an EMBL/GenBank/DDBJ whole genome shotgun (WGS) entry which is preliminary data.</text>
</comment>
<dbReference type="GO" id="GO:0003676">
    <property type="term" value="F:nucleic acid binding"/>
    <property type="evidence" value="ECO:0007669"/>
    <property type="project" value="InterPro"/>
</dbReference>
<protein>
    <recommendedName>
        <fullName evidence="1">RNase H type-1 domain-containing protein</fullName>
    </recommendedName>
</protein>
<dbReference type="EMBL" id="VEPZ02000020">
    <property type="protein sequence ID" value="KAE8736106.1"/>
    <property type="molecule type" value="Genomic_DNA"/>
</dbReference>
<dbReference type="InterPro" id="IPR044730">
    <property type="entry name" value="RNase_H-like_dom_plant"/>
</dbReference>
<name>A0A6A3D3Q9_HIBSY</name>
<dbReference type="Pfam" id="PF13456">
    <property type="entry name" value="RVT_3"/>
    <property type="match status" value="1"/>
</dbReference>
<gene>
    <name evidence="2" type="ORF">F3Y22_tig00000170pilonHSYRG00041</name>
</gene>
<dbReference type="InterPro" id="IPR053151">
    <property type="entry name" value="RNase_H-like"/>
</dbReference>
<dbReference type="CDD" id="cd06222">
    <property type="entry name" value="RNase_H_like"/>
    <property type="match status" value="1"/>
</dbReference>
<proteinExistence type="predicted"/>
<dbReference type="Proteomes" id="UP000436088">
    <property type="component" value="Unassembled WGS sequence"/>
</dbReference>
<reference evidence="2" key="1">
    <citation type="submission" date="2019-09" db="EMBL/GenBank/DDBJ databases">
        <title>Draft genome information of white flower Hibiscus syriacus.</title>
        <authorList>
            <person name="Kim Y.-M."/>
        </authorList>
    </citation>
    <scope>NUCLEOTIDE SEQUENCE [LARGE SCALE GENOMIC DNA]</scope>
    <source>
        <strain evidence="2">YM2019G1</strain>
    </source>
</reference>
<dbReference type="PANTHER" id="PTHR47723">
    <property type="entry name" value="OS05G0353850 PROTEIN"/>
    <property type="match status" value="1"/>
</dbReference>
<dbReference type="AlphaFoldDB" id="A0A6A3D3Q9"/>
<dbReference type="Gene3D" id="3.30.420.10">
    <property type="entry name" value="Ribonuclease H-like superfamily/Ribonuclease H"/>
    <property type="match status" value="1"/>
</dbReference>
<keyword evidence="3" id="KW-1185">Reference proteome</keyword>
<dbReference type="InterPro" id="IPR036397">
    <property type="entry name" value="RNaseH_sf"/>
</dbReference>
<evidence type="ECO:0000313" key="3">
    <source>
        <dbReference type="Proteomes" id="UP000436088"/>
    </source>
</evidence>
<accession>A0A6A3D3Q9</accession>
<organism evidence="2 3">
    <name type="scientific">Hibiscus syriacus</name>
    <name type="common">Rose of Sharon</name>
    <dbReference type="NCBI Taxonomy" id="106335"/>
    <lineage>
        <taxon>Eukaryota</taxon>
        <taxon>Viridiplantae</taxon>
        <taxon>Streptophyta</taxon>
        <taxon>Embryophyta</taxon>
        <taxon>Tracheophyta</taxon>
        <taxon>Spermatophyta</taxon>
        <taxon>Magnoliopsida</taxon>
        <taxon>eudicotyledons</taxon>
        <taxon>Gunneridae</taxon>
        <taxon>Pentapetalae</taxon>
        <taxon>rosids</taxon>
        <taxon>malvids</taxon>
        <taxon>Malvales</taxon>
        <taxon>Malvaceae</taxon>
        <taxon>Malvoideae</taxon>
        <taxon>Hibiscus</taxon>
    </lineage>
</organism>
<feature type="domain" description="RNase H type-1" evidence="1">
    <location>
        <begin position="346"/>
        <end position="427"/>
    </location>
</feature>
<dbReference type="GO" id="GO:0004523">
    <property type="term" value="F:RNA-DNA hybrid ribonuclease activity"/>
    <property type="evidence" value="ECO:0007669"/>
    <property type="project" value="InterPro"/>
</dbReference>
<evidence type="ECO:0000259" key="1">
    <source>
        <dbReference type="Pfam" id="PF13456"/>
    </source>
</evidence>
<dbReference type="InterPro" id="IPR002156">
    <property type="entry name" value="RNaseH_domain"/>
</dbReference>
<evidence type="ECO:0000313" key="2">
    <source>
        <dbReference type="EMBL" id="KAE8736106.1"/>
    </source>
</evidence>